<keyword evidence="3" id="KW-1185">Reference proteome</keyword>
<accession>A0A8E2JFQ0</accession>
<dbReference type="EMBL" id="KV744968">
    <property type="protein sequence ID" value="OCK80269.1"/>
    <property type="molecule type" value="Genomic_DNA"/>
</dbReference>
<dbReference type="Proteomes" id="UP000250266">
    <property type="component" value="Unassembled WGS sequence"/>
</dbReference>
<dbReference type="AlphaFoldDB" id="A0A8E2JFQ0"/>
<evidence type="ECO:0000256" key="1">
    <source>
        <dbReference type="SAM" id="MobiDB-lite"/>
    </source>
</evidence>
<feature type="compositionally biased region" description="Polar residues" evidence="1">
    <location>
        <begin position="77"/>
        <end position="90"/>
    </location>
</feature>
<sequence>MKFQGVLLSALCHNLSKSITRTATVIAMATAVVISTPPAALTSLLLALASPSVAFQLLTSSKNGSPTVPPHYDSPAFQESASLSPTVDGP</sequence>
<evidence type="ECO:0000313" key="3">
    <source>
        <dbReference type="Proteomes" id="UP000250266"/>
    </source>
</evidence>
<protein>
    <submittedName>
        <fullName evidence="2">Uncharacterized protein</fullName>
    </submittedName>
</protein>
<reference evidence="2 3" key="1">
    <citation type="journal article" date="2016" name="Nat. Commun.">
        <title>Ectomycorrhizal ecology is imprinted in the genome of the dominant symbiotic fungus Cenococcum geophilum.</title>
        <authorList>
            <consortium name="DOE Joint Genome Institute"/>
            <person name="Peter M."/>
            <person name="Kohler A."/>
            <person name="Ohm R.A."/>
            <person name="Kuo A."/>
            <person name="Krutzmann J."/>
            <person name="Morin E."/>
            <person name="Arend M."/>
            <person name="Barry K.W."/>
            <person name="Binder M."/>
            <person name="Choi C."/>
            <person name="Clum A."/>
            <person name="Copeland A."/>
            <person name="Grisel N."/>
            <person name="Haridas S."/>
            <person name="Kipfer T."/>
            <person name="LaButti K."/>
            <person name="Lindquist E."/>
            <person name="Lipzen A."/>
            <person name="Maire R."/>
            <person name="Meier B."/>
            <person name="Mihaltcheva S."/>
            <person name="Molinier V."/>
            <person name="Murat C."/>
            <person name="Poggeler S."/>
            <person name="Quandt C.A."/>
            <person name="Sperisen C."/>
            <person name="Tritt A."/>
            <person name="Tisserant E."/>
            <person name="Crous P.W."/>
            <person name="Henrissat B."/>
            <person name="Nehls U."/>
            <person name="Egli S."/>
            <person name="Spatafora J.W."/>
            <person name="Grigoriev I.V."/>
            <person name="Martin F.M."/>
        </authorList>
    </citation>
    <scope>NUCLEOTIDE SEQUENCE [LARGE SCALE GENOMIC DNA]</scope>
    <source>
        <strain evidence="2 3">CBS 459.81</strain>
    </source>
</reference>
<gene>
    <name evidence="2" type="ORF">K432DRAFT_425907</name>
</gene>
<organism evidence="2 3">
    <name type="scientific">Lepidopterella palustris CBS 459.81</name>
    <dbReference type="NCBI Taxonomy" id="1314670"/>
    <lineage>
        <taxon>Eukaryota</taxon>
        <taxon>Fungi</taxon>
        <taxon>Dikarya</taxon>
        <taxon>Ascomycota</taxon>
        <taxon>Pezizomycotina</taxon>
        <taxon>Dothideomycetes</taxon>
        <taxon>Pleosporomycetidae</taxon>
        <taxon>Mytilinidiales</taxon>
        <taxon>Argynnaceae</taxon>
        <taxon>Lepidopterella</taxon>
    </lineage>
</organism>
<name>A0A8E2JFQ0_9PEZI</name>
<evidence type="ECO:0000313" key="2">
    <source>
        <dbReference type="EMBL" id="OCK80269.1"/>
    </source>
</evidence>
<feature type="region of interest" description="Disordered" evidence="1">
    <location>
        <begin position="62"/>
        <end position="90"/>
    </location>
</feature>
<proteinExistence type="predicted"/>